<dbReference type="Proteomes" id="UP000078546">
    <property type="component" value="Unassembled WGS sequence"/>
</dbReference>
<sequence length="163" mass="19778">MDYVLNDEWILRRNRLFCDVVNNFVTSFYEIQYKFFFVKKELLTINESINHYDTIQIIQSNLFHIIVTFIIDCKALKNLKNIISRTFSISDYSYIANYYYLFEHEKFVDLFKKLERCINSGVRMKSKQNWNGNKMGYHVKLRTGEKEKKQQRSGHHYRMISRG</sequence>
<feature type="region of interest" description="Disordered" evidence="1">
    <location>
        <begin position="143"/>
        <end position="163"/>
    </location>
</feature>
<feature type="compositionally biased region" description="Basic residues" evidence="1">
    <location>
        <begin position="151"/>
        <end position="163"/>
    </location>
</feature>
<name>A0A1A8WM43_PLAOA</name>
<proteinExistence type="predicted"/>
<dbReference type="AlphaFoldDB" id="A0A1A8WM43"/>
<organism evidence="3 4">
    <name type="scientific">Plasmodium ovale curtisi</name>
    <dbReference type="NCBI Taxonomy" id="864141"/>
    <lineage>
        <taxon>Eukaryota</taxon>
        <taxon>Sar</taxon>
        <taxon>Alveolata</taxon>
        <taxon>Apicomplexa</taxon>
        <taxon>Aconoidasida</taxon>
        <taxon>Haemosporida</taxon>
        <taxon>Plasmodiidae</taxon>
        <taxon>Plasmodium</taxon>
        <taxon>Plasmodium (Plasmodium)</taxon>
    </lineage>
</organism>
<evidence type="ECO:0000313" key="5">
    <source>
        <dbReference type="Proteomes" id="UP000078560"/>
    </source>
</evidence>
<accession>A0A1A8WM43</accession>
<dbReference type="Proteomes" id="UP000078560">
    <property type="component" value="Unassembled WGS sequence"/>
</dbReference>
<evidence type="ECO:0000256" key="1">
    <source>
        <dbReference type="SAM" id="MobiDB-lite"/>
    </source>
</evidence>
<evidence type="ECO:0000313" key="2">
    <source>
        <dbReference type="EMBL" id="SBS84222.1"/>
    </source>
</evidence>
<dbReference type="EMBL" id="FLQU01000345">
    <property type="protein sequence ID" value="SBS84222.1"/>
    <property type="molecule type" value="Genomic_DNA"/>
</dbReference>
<reference evidence="4 5" key="2">
    <citation type="submission" date="2016-05" db="EMBL/GenBank/DDBJ databases">
        <authorList>
            <person name="Naeem Raeece"/>
        </authorList>
    </citation>
    <scope>NUCLEOTIDE SEQUENCE [LARGE SCALE GENOMIC DNA]</scope>
</reference>
<protein>
    <submittedName>
        <fullName evidence="3">Uncharacterized protein</fullName>
    </submittedName>
</protein>
<evidence type="ECO:0000313" key="4">
    <source>
        <dbReference type="Proteomes" id="UP000078546"/>
    </source>
</evidence>
<dbReference type="EMBL" id="FLQV01000427">
    <property type="protein sequence ID" value="SBS92377.1"/>
    <property type="molecule type" value="Genomic_DNA"/>
</dbReference>
<gene>
    <name evidence="3" type="ORF">POVCU1_022800</name>
    <name evidence="2" type="ORF">POVCU2_0025040</name>
</gene>
<reference evidence="3" key="1">
    <citation type="submission" date="2016-05" db="EMBL/GenBank/DDBJ databases">
        <authorList>
            <person name="Lavstsen T."/>
            <person name="Jespersen J.S."/>
        </authorList>
    </citation>
    <scope>NUCLEOTIDE SEQUENCE [LARGE SCALE GENOMIC DNA]</scope>
</reference>
<evidence type="ECO:0000313" key="3">
    <source>
        <dbReference type="EMBL" id="SBS92377.1"/>
    </source>
</evidence>